<dbReference type="Proteomes" id="UP000009319">
    <property type="component" value="Unassembled WGS sequence"/>
</dbReference>
<dbReference type="AlphaFoldDB" id="K0Q2Y4"/>
<dbReference type="HOGENOM" id="CLU_2993593_0_0_5"/>
<dbReference type="STRING" id="1211777.BN77_p11278"/>
<comment type="caution">
    <text evidence="1">The sequence shown here is derived from an EMBL/GenBank/DDBJ whole genome shotgun (WGS) entry which is preliminary data.</text>
</comment>
<name>K0Q2Y4_9HYPH</name>
<sequence length="57" mass="6390">MTFTFPLTEKRTVEELLKHLAEYKLNCPTNCVVSVKPHVAHVSSMNAFALGTARTAW</sequence>
<gene>
    <name evidence="1" type="ORF">BN77_p11278</name>
</gene>
<proteinExistence type="predicted"/>
<dbReference type="eggNOG" id="ENOG5030403">
    <property type="taxonomic scope" value="Bacteria"/>
</dbReference>
<accession>K0Q2Y4</accession>
<evidence type="ECO:0000313" key="2">
    <source>
        <dbReference type="Proteomes" id="UP000009319"/>
    </source>
</evidence>
<evidence type="ECO:0000313" key="1">
    <source>
        <dbReference type="EMBL" id="CCM78592.1"/>
    </source>
</evidence>
<organism evidence="1 2">
    <name type="scientific">Rhizobium mesoamericanum STM3625</name>
    <dbReference type="NCBI Taxonomy" id="1211777"/>
    <lineage>
        <taxon>Bacteria</taxon>
        <taxon>Pseudomonadati</taxon>
        <taxon>Pseudomonadota</taxon>
        <taxon>Alphaproteobacteria</taxon>
        <taxon>Hyphomicrobiales</taxon>
        <taxon>Rhizobiaceae</taxon>
        <taxon>Rhizobium/Agrobacterium group</taxon>
        <taxon>Rhizobium</taxon>
    </lineage>
</organism>
<dbReference type="EMBL" id="CANI01000039">
    <property type="protein sequence ID" value="CCM78592.1"/>
    <property type="molecule type" value="Genomic_DNA"/>
</dbReference>
<reference evidence="1 2" key="1">
    <citation type="journal article" date="2013" name="Genome Announc.">
        <title>Draft Genome Sequence of Rhizobium mesoamericanum STM3625, a Nitrogen-Fixing Symbiont of Mimosa pudica Isolated in French Guiana (South America).</title>
        <authorList>
            <person name="Moulin L."/>
            <person name="Mornico D."/>
            <person name="Melkonian R."/>
            <person name="Klonowska A."/>
        </authorList>
    </citation>
    <scope>NUCLEOTIDE SEQUENCE [LARGE SCALE GENOMIC DNA]</scope>
    <source>
        <strain evidence="1 2">STM3625</strain>
    </source>
</reference>
<protein>
    <submittedName>
        <fullName evidence="1">Uncharacterized protein</fullName>
    </submittedName>
</protein>
<keyword evidence="2" id="KW-1185">Reference proteome</keyword>